<evidence type="ECO:0000313" key="1">
    <source>
        <dbReference type="EMBL" id="GGM61779.1"/>
    </source>
</evidence>
<dbReference type="RefSeq" id="WP_229836196.1">
    <property type="nucleotide sequence ID" value="NZ_BMPI01000045.1"/>
</dbReference>
<gene>
    <name evidence="1" type="ORF">GCM10007977_074060</name>
</gene>
<sequence>MWGVTGDEVARPYPCDGVFPGPTVAWFRGVDVDAEPAAVFRWLCQLRVAPYSYDFVDNLGRRSPQRLVPGLERLAVGQTMMTIFELASFAQDEHLTVRMRPGPGRRAFGDLLVTYAIRPAGPGRSRLVAKLVLPTGQHRSYRLMRPLLAWGDLVMMRRQLHNLARLAARHGSLT</sequence>
<reference evidence="1" key="1">
    <citation type="journal article" date="2014" name="Int. J. Syst. Evol. Microbiol.">
        <title>Complete genome sequence of Corynebacterium casei LMG S-19264T (=DSM 44701T), isolated from a smear-ripened cheese.</title>
        <authorList>
            <consortium name="US DOE Joint Genome Institute (JGI-PGF)"/>
            <person name="Walter F."/>
            <person name="Albersmeier A."/>
            <person name="Kalinowski J."/>
            <person name="Ruckert C."/>
        </authorList>
    </citation>
    <scope>NUCLEOTIDE SEQUENCE</scope>
    <source>
        <strain evidence="1">JCM 19831</strain>
    </source>
</reference>
<dbReference type="AlphaFoldDB" id="A0A917X450"/>
<name>A0A917X450_9ACTN</name>
<evidence type="ECO:0000313" key="2">
    <source>
        <dbReference type="Proteomes" id="UP000642070"/>
    </source>
</evidence>
<reference evidence="1" key="2">
    <citation type="submission" date="2020-09" db="EMBL/GenBank/DDBJ databases">
        <authorList>
            <person name="Sun Q."/>
            <person name="Ohkuma M."/>
        </authorList>
    </citation>
    <scope>NUCLEOTIDE SEQUENCE</scope>
    <source>
        <strain evidence="1">JCM 19831</strain>
    </source>
</reference>
<proteinExistence type="predicted"/>
<protein>
    <submittedName>
        <fullName evidence="1">Uncharacterized protein</fullName>
    </submittedName>
</protein>
<dbReference type="EMBL" id="BMPI01000045">
    <property type="protein sequence ID" value="GGM61779.1"/>
    <property type="molecule type" value="Genomic_DNA"/>
</dbReference>
<keyword evidence="2" id="KW-1185">Reference proteome</keyword>
<organism evidence="1 2">
    <name type="scientific">Dactylosporangium sucinum</name>
    <dbReference type="NCBI Taxonomy" id="1424081"/>
    <lineage>
        <taxon>Bacteria</taxon>
        <taxon>Bacillati</taxon>
        <taxon>Actinomycetota</taxon>
        <taxon>Actinomycetes</taxon>
        <taxon>Micromonosporales</taxon>
        <taxon>Micromonosporaceae</taxon>
        <taxon>Dactylosporangium</taxon>
    </lineage>
</organism>
<dbReference type="Proteomes" id="UP000642070">
    <property type="component" value="Unassembled WGS sequence"/>
</dbReference>
<comment type="caution">
    <text evidence="1">The sequence shown here is derived from an EMBL/GenBank/DDBJ whole genome shotgun (WGS) entry which is preliminary data.</text>
</comment>
<dbReference type="SUPFAM" id="SSF55961">
    <property type="entry name" value="Bet v1-like"/>
    <property type="match status" value="1"/>
</dbReference>
<accession>A0A917X450</accession>